<dbReference type="FunFam" id="1.25.40.720:FF:000004">
    <property type="entry name" value="WGS project CABT00000000 data, contig 2.6"/>
    <property type="match status" value="1"/>
</dbReference>
<accession>A0A8T9BRI4</accession>
<dbReference type="Proteomes" id="UP000469559">
    <property type="component" value="Unassembled WGS sequence"/>
</dbReference>
<dbReference type="AlphaFoldDB" id="A0A8T9BRI4"/>
<dbReference type="Gene3D" id="1.25.40.720">
    <property type="entry name" value="Telomere length regulation protein 2, C-terminal domain"/>
    <property type="match status" value="2"/>
</dbReference>
<comment type="caution">
    <text evidence="4">The sequence shown here is derived from an EMBL/GenBank/DDBJ whole genome shotgun (WGS) entry which is preliminary data.</text>
</comment>
<dbReference type="InterPro" id="IPR051970">
    <property type="entry name" value="TEL2_Regulation"/>
</dbReference>
<evidence type="ECO:0000313" key="5">
    <source>
        <dbReference type="Proteomes" id="UP000469559"/>
    </source>
</evidence>
<dbReference type="GO" id="GO:0051083">
    <property type="term" value="P:'de novo' cotranslational protein folding"/>
    <property type="evidence" value="ECO:0007669"/>
    <property type="project" value="TreeGrafter"/>
</dbReference>
<dbReference type="OrthoDB" id="10258062at2759"/>
<proteinExistence type="inferred from homology"/>
<dbReference type="GO" id="GO:0005829">
    <property type="term" value="C:cytosol"/>
    <property type="evidence" value="ECO:0007669"/>
    <property type="project" value="TreeGrafter"/>
</dbReference>
<dbReference type="GO" id="GO:0042162">
    <property type="term" value="F:telomeric DNA binding"/>
    <property type="evidence" value="ECO:0007669"/>
    <property type="project" value="TreeGrafter"/>
</dbReference>
<feature type="region of interest" description="Disordered" evidence="2">
    <location>
        <begin position="544"/>
        <end position="604"/>
    </location>
</feature>
<feature type="compositionally biased region" description="Acidic residues" evidence="2">
    <location>
        <begin position="569"/>
        <end position="585"/>
    </location>
</feature>
<feature type="domain" description="Telomere length regulation protein conserved" evidence="3">
    <location>
        <begin position="613"/>
        <end position="724"/>
    </location>
</feature>
<protein>
    <submittedName>
        <fullName evidence="4">DNA replication checkpoint protein tel2</fullName>
    </submittedName>
</protein>
<comment type="similarity">
    <text evidence="1">Belongs to the TEL2 family.</text>
</comment>
<organism evidence="4 5">
    <name type="scientific">Lachnellula arida</name>
    <dbReference type="NCBI Taxonomy" id="1316785"/>
    <lineage>
        <taxon>Eukaryota</taxon>
        <taxon>Fungi</taxon>
        <taxon>Dikarya</taxon>
        <taxon>Ascomycota</taxon>
        <taxon>Pezizomycotina</taxon>
        <taxon>Leotiomycetes</taxon>
        <taxon>Helotiales</taxon>
        <taxon>Lachnaceae</taxon>
        <taxon>Lachnellula</taxon>
    </lineage>
</organism>
<dbReference type="InterPro" id="IPR038528">
    <property type="entry name" value="TEL2_C_sf"/>
</dbReference>
<evidence type="ECO:0000313" key="4">
    <source>
        <dbReference type="EMBL" id="TVY20622.1"/>
    </source>
</evidence>
<reference evidence="4 5" key="1">
    <citation type="submission" date="2018-05" db="EMBL/GenBank/DDBJ databases">
        <title>Whole genome sequencing for identification of molecular markers to develop diagnostic detection tools for the regulated plant pathogen Lachnellula willkommii.</title>
        <authorList>
            <person name="Giroux E."/>
            <person name="Bilodeau G."/>
        </authorList>
    </citation>
    <scope>NUCLEOTIDE SEQUENCE [LARGE SCALE GENOMIC DNA]</scope>
    <source>
        <strain evidence="4 5">CBS 203.66</strain>
    </source>
</reference>
<gene>
    <name evidence="4" type="primary">tel2</name>
    <name evidence="4" type="ORF">LARI1_G001284</name>
</gene>
<dbReference type="FunFam" id="1.25.40.720:FF:000007">
    <property type="entry name" value="WGS project CABT00000000 data, contig 2.6"/>
    <property type="match status" value="1"/>
</dbReference>
<feature type="region of interest" description="Disordered" evidence="2">
    <location>
        <begin position="1"/>
        <end position="44"/>
    </location>
</feature>
<evidence type="ECO:0000256" key="2">
    <source>
        <dbReference type="SAM" id="MobiDB-lite"/>
    </source>
</evidence>
<dbReference type="PANTHER" id="PTHR15830:SF10">
    <property type="entry name" value="TELOMERE LENGTH REGULATION PROTEIN TEL2 HOMOLOG"/>
    <property type="match status" value="1"/>
</dbReference>
<evidence type="ECO:0000256" key="1">
    <source>
        <dbReference type="ARBA" id="ARBA00006133"/>
    </source>
</evidence>
<sequence>MEGLLNPVSTSYKSKDKKEDAILAEVPRAPKATTKPTSQASTPEEALEILKNEPDYKALISTLRFLGKSNHDFNITSPSPVASQLVHALVTETLPNYWNVVYEPEEKNPKGGKLRKNRHLPDLELLLTCLRSVTGLNAILLSLKRHIQLSKKTKKTPGGPNLQDILTILLQVLSALLKGDQSVEKIWSAIWASSDPPQKQRTVWNEFLGLVGGGKILGTVAEAEDIVNDLSQKIGEKYWIADGSLYSSWLARNISYWAKSLPTDSANGWRCCSELLTKTFRLGYTEKTVNELLKSLLLQSQSDGTRFTKLLSSLPTFEQRNLLYALLQIISKEHLSTTITTEADSSWWKPDAKVVSGASKLIKSLVDNEEPRKTQLLSWLTSSTGAGVGEGIAIRRAVVTALAEDKSDMETVLEKSLQQLGDQLYIKHTPTMQQEVHTQVLLLAAGQVSRKSPLRLAMMMRSGAHLNVVTNRLGSSSPRARFLGMVVGEALSGLVDKGDKKMDFKVDEMSTSEAKWYKSLTTVSDTIGSVDFLKSELVALPTLKSQPRPSKPVKKPAPFNGSSRIISIEEVDDDDEEEDSDDDDLVPYAKPDSDPEDSDEDATNIIRDKSTVPVYIRDLITYLRDTDNYDRQKLGLQTAAPLIRRKANFGTEVSSHAEELATLLVGIQDKYDMDEFQDLRLQGMIAILVALPLKMGQWFSKTFFDGDYSISQRASVLTTLGLGAREIAGFSEEASSLTSSKPQPVPTFPSKTLPESMHKIYASSPSPAKRQLQSTPISTLTTQLSNTMIAPMAASLADKATGPNILKTRTFSSRMAVEAQRKKPTTNALAKVVADGFFFPLTGRFFIHLKARSNIAFDPFLLALFLKTIALLLHASGPNNMSLPQMTSEAWDLLLGLRTQATSDVGVLEGLLFAVMILIEVNSDKRGLVEGYGRQMLEMQGWVEGVFGRLQGVGGEEEEKVRVLAAGVLVRIRECVDKYQALLLGDLASF</sequence>
<dbReference type="GO" id="GO:0051879">
    <property type="term" value="F:Hsp90 protein binding"/>
    <property type="evidence" value="ECO:0007669"/>
    <property type="project" value="TreeGrafter"/>
</dbReference>
<name>A0A8T9BRI4_9HELO</name>
<evidence type="ECO:0000259" key="3">
    <source>
        <dbReference type="Pfam" id="PF10193"/>
    </source>
</evidence>
<dbReference type="InterPro" id="IPR019337">
    <property type="entry name" value="Telomere_length_regulation_dom"/>
</dbReference>
<dbReference type="PANTHER" id="PTHR15830">
    <property type="entry name" value="TELOMERE LENGTH REGULATION PROTEIN TEL2 FAMILY MEMBER"/>
    <property type="match status" value="1"/>
</dbReference>
<dbReference type="Pfam" id="PF10193">
    <property type="entry name" value="Telomere_reg-2"/>
    <property type="match status" value="1"/>
</dbReference>
<dbReference type="EMBL" id="QGMF01000047">
    <property type="protein sequence ID" value="TVY20622.1"/>
    <property type="molecule type" value="Genomic_DNA"/>
</dbReference>
<keyword evidence="5" id="KW-1185">Reference proteome</keyword>